<organism evidence="8 9">
    <name type="scientific">Sus scrofa</name>
    <name type="common">Pig</name>
    <dbReference type="NCBI Taxonomy" id="9823"/>
    <lineage>
        <taxon>Eukaryota</taxon>
        <taxon>Metazoa</taxon>
        <taxon>Chordata</taxon>
        <taxon>Craniata</taxon>
        <taxon>Vertebrata</taxon>
        <taxon>Euteleostomi</taxon>
        <taxon>Mammalia</taxon>
        <taxon>Eutheria</taxon>
        <taxon>Laurasiatheria</taxon>
        <taxon>Artiodactyla</taxon>
        <taxon>Suina</taxon>
        <taxon>Suidae</taxon>
        <taxon>Sus</taxon>
    </lineage>
</organism>
<keyword evidence="5 6" id="KW-0472">Membrane</keyword>
<keyword evidence="4 6" id="KW-0333">Golgi apparatus</keyword>
<dbReference type="Proteomes" id="UP000694571">
    <property type="component" value="Unplaced"/>
</dbReference>
<proteinExistence type="inferred from homology"/>
<evidence type="ECO:0000256" key="1">
    <source>
        <dbReference type="ARBA" id="ARBA00004202"/>
    </source>
</evidence>
<dbReference type="PANTHER" id="PTHR10844">
    <property type="entry name" value="CAVEOLIN"/>
    <property type="match status" value="1"/>
</dbReference>
<evidence type="ECO:0000256" key="6">
    <source>
        <dbReference type="RuleBase" id="RU000680"/>
    </source>
</evidence>
<dbReference type="InterPro" id="IPR001612">
    <property type="entry name" value="Caveolin"/>
</dbReference>
<dbReference type="Ensembl" id="ENSSSCT00050061257.1">
    <property type="protein sequence ID" value="ENSSSCP00050026337.1"/>
    <property type="gene ID" value="ENSSSCG00050045002.1"/>
</dbReference>
<dbReference type="GO" id="GO:0000139">
    <property type="term" value="C:Golgi membrane"/>
    <property type="evidence" value="ECO:0007669"/>
    <property type="project" value="UniProtKB-SubCell"/>
</dbReference>
<sequence length="88" mass="9936">PLQTFSFDFIYLCSHSFIEVSKYIVTKFISTFLAIPVAYAAGILLSCVSCLSILEITPFVRECKLVQPLWRTVWRSVIRTVVAGLCQS</sequence>
<dbReference type="GO" id="GO:0070836">
    <property type="term" value="P:caveola assembly"/>
    <property type="evidence" value="ECO:0007669"/>
    <property type="project" value="InterPro"/>
</dbReference>
<comment type="function">
    <text evidence="6">May act as a scaffolding protein within caveolar membranes. Interacts directly with G-protein alpha subunits and can functionally regulate their activity.</text>
</comment>
<evidence type="ECO:0000256" key="4">
    <source>
        <dbReference type="ARBA" id="ARBA00023034"/>
    </source>
</evidence>
<accession>A0A8D1MR60</accession>
<evidence type="ECO:0000256" key="5">
    <source>
        <dbReference type="ARBA" id="ARBA00023136"/>
    </source>
</evidence>
<reference evidence="8" key="1">
    <citation type="submission" date="2025-08" db="UniProtKB">
        <authorList>
            <consortium name="Ensembl"/>
        </authorList>
    </citation>
    <scope>IDENTIFICATION</scope>
</reference>
<keyword evidence="7" id="KW-1133">Transmembrane helix</keyword>
<dbReference type="GO" id="GO:0005901">
    <property type="term" value="C:caveola"/>
    <property type="evidence" value="ECO:0007669"/>
    <property type="project" value="UniProtKB-SubCell"/>
</dbReference>
<evidence type="ECO:0000313" key="8">
    <source>
        <dbReference type="Ensembl" id="ENSSSCP00050026337.1"/>
    </source>
</evidence>
<evidence type="ECO:0000256" key="3">
    <source>
        <dbReference type="ARBA" id="ARBA00022475"/>
    </source>
</evidence>
<keyword evidence="3 6" id="KW-1003">Cell membrane</keyword>
<evidence type="ECO:0000313" key="9">
    <source>
        <dbReference type="Proteomes" id="UP000694571"/>
    </source>
</evidence>
<comment type="similarity">
    <text evidence="2 6">Belongs to the caveolin family.</text>
</comment>
<feature type="transmembrane region" description="Helical" evidence="7">
    <location>
        <begin position="28"/>
        <end position="54"/>
    </location>
</feature>
<evidence type="ECO:0000256" key="7">
    <source>
        <dbReference type="SAM" id="Phobius"/>
    </source>
</evidence>
<dbReference type="PANTHER" id="PTHR10844:SF3">
    <property type="entry name" value="CAVEOLIN-2"/>
    <property type="match status" value="1"/>
</dbReference>
<dbReference type="AlphaFoldDB" id="A0A8D1MR60"/>
<name>A0A8D1MR60_PIG</name>
<comment type="subcellular location">
    <subcellularLocation>
        <location evidence="1 6">Cell membrane</location>
        <topology evidence="1 6">Peripheral membrane protein</topology>
    </subcellularLocation>
    <subcellularLocation>
        <location evidence="6">Golgi apparatus membrane</location>
        <topology evidence="6">Peripheral membrane protein</topology>
    </subcellularLocation>
    <subcellularLocation>
        <location evidence="6">Membrane</location>
        <location evidence="6">Caveola</location>
        <topology evidence="6">Peripheral membrane protein</topology>
    </subcellularLocation>
</comment>
<keyword evidence="7" id="KW-0812">Transmembrane</keyword>
<evidence type="ECO:0000256" key="2">
    <source>
        <dbReference type="ARBA" id="ARBA00010988"/>
    </source>
</evidence>
<dbReference type="Pfam" id="PF01146">
    <property type="entry name" value="Caveolin"/>
    <property type="match status" value="1"/>
</dbReference>
<protein>
    <recommendedName>
        <fullName evidence="6">Caveolin</fullName>
    </recommendedName>
</protein>